<name>A0ABY7ARU4_9ALTE</name>
<dbReference type="Proteomes" id="UP001163726">
    <property type="component" value="Chromosome"/>
</dbReference>
<organism evidence="4 5">
    <name type="scientific">Catenovulum adriaticum</name>
    <dbReference type="NCBI Taxonomy" id="2984846"/>
    <lineage>
        <taxon>Bacteria</taxon>
        <taxon>Pseudomonadati</taxon>
        <taxon>Pseudomonadota</taxon>
        <taxon>Gammaproteobacteria</taxon>
        <taxon>Alteromonadales</taxon>
        <taxon>Alteromonadaceae</taxon>
        <taxon>Catenovulum</taxon>
    </lineage>
</organism>
<keyword evidence="1" id="KW-0808">Transferase</keyword>
<proteinExistence type="predicted"/>
<keyword evidence="3" id="KW-0012">Acyltransferase</keyword>
<evidence type="ECO:0000256" key="3">
    <source>
        <dbReference type="ARBA" id="ARBA00023315"/>
    </source>
</evidence>
<protein>
    <recommendedName>
        <fullName evidence="6">Maltose O-acetyltransferase</fullName>
    </recommendedName>
</protein>
<sequence length="171" mass="19186">MMIKIALYYLIFAKLPSARFTLLFSKWRVWYFTRVLKIMKSGPNESMLGHNIYIANGQRVQFGYGCRVNENVYIEKADIGNDVLIAPNVAILSRMHEFERTDIPMSLQGYRPEKGVVIGDDVWLGRNVIVMPGVKVGRGSIVAAGAVVTKDVEPFSIVGGVPAILIKRRKQ</sequence>
<dbReference type="Gene3D" id="2.160.10.10">
    <property type="entry name" value="Hexapeptide repeat proteins"/>
    <property type="match status" value="1"/>
</dbReference>
<dbReference type="InterPro" id="IPR001451">
    <property type="entry name" value="Hexapep"/>
</dbReference>
<evidence type="ECO:0000256" key="2">
    <source>
        <dbReference type="ARBA" id="ARBA00022737"/>
    </source>
</evidence>
<gene>
    <name evidence="4" type="ORF">OLW01_04015</name>
</gene>
<dbReference type="PROSITE" id="PS00101">
    <property type="entry name" value="HEXAPEP_TRANSFERASES"/>
    <property type="match status" value="1"/>
</dbReference>
<dbReference type="InterPro" id="IPR011004">
    <property type="entry name" value="Trimer_LpxA-like_sf"/>
</dbReference>
<dbReference type="Pfam" id="PF00132">
    <property type="entry name" value="Hexapep"/>
    <property type="match status" value="1"/>
</dbReference>
<reference evidence="4" key="1">
    <citation type="submission" date="2022-10" db="EMBL/GenBank/DDBJ databases">
        <title>Catenovulum adriacola sp. nov. isolated in the Harbour of Susak.</title>
        <authorList>
            <person name="Schoch T."/>
            <person name="Reich S.J."/>
            <person name="Stoeferle S."/>
            <person name="Flaiz M."/>
            <person name="Kazda M."/>
            <person name="Riedel C.U."/>
            <person name="Duerre P."/>
        </authorList>
    </citation>
    <scope>NUCLEOTIDE SEQUENCE</scope>
    <source>
        <strain evidence="4">TS8</strain>
    </source>
</reference>
<dbReference type="PANTHER" id="PTHR23416:SF78">
    <property type="entry name" value="LIPOPOLYSACCHARIDE BIOSYNTHESIS O-ACETYL TRANSFERASE WBBJ-RELATED"/>
    <property type="match status" value="1"/>
</dbReference>
<evidence type="ECO:0000313" key="5">
    <source>
        <dbReference type="Proteomes" id="UP001163726"/>
    </source>
</evidence>
<dbReference type="SUPFAM" id="SSF51161">
    <property type="entry name" value="Trimeric LpxA-like enzymes"/>
    <property type="match status" value="1"/>
</dbReference>
<evidence type="ECO:0000256" key="1">
    <source>
        <dbReference type="ARBA" id="ARBA00022679"/>
    </source>
</evidence>
<dbReference type="InterPro" id="IPR051159">
    <property type="entry name" value="Hexapeptide_acetyltransf"/>
</dbReference>
<keyword evidence="5" id="KW-1185">Reference proteome</keyword>
<keyword evidence="2" id="KW-0677">Repeat</keyword>
<dbReference type="PANTHER" id="PTHR23416">
    <property type="entry name" value="SIALIC ACID SYNTHASE-RELATED"/>
    <property type="match status" value="1"/>
</dbReference>
<evidence type="ECO:0000313" key="4">
    <source>
        <dbReference type="EMBL" id="WAJ70976.1"/>
    </source>
</evidence>
<dbReference type="InterPro" id="IPR018357">
    <property type="entry name" value="Hexapep_transf_CS"/>
</dbReference>
<dbReference type="EMBL" id="CP109965">
    <property type="protein sequence ID" value="WAJ70976.1"/>
    <property type="molecule type" value="Genomic_DNA"/>
</dbReference>
<accession>A0ABY7ARU4</accession>
<evidence type="ECO:0008006" key="6">
    <source>
        <dbReference type="Google" id="ProtNLM"/>
    </source>
</evidence>